<name>A0A7M7HAJ6_NASVI</name>
<dbReference type="RefSeq" id="XP_016841175.1">
    <property type="nucleotide sequence ID" value="XM_016985686.2"/>
</dbReference>
<evidence type="ECO:0000313" key="2">
    <source>
        <dbReference type="EnsemblMetazoa" id="XP_008207020"/>
    </source>
</evidence>
<evidence type="ECO:0000259" key="1">
    <source>
        <dbReference type="PROSITE" id="PS50181"/>
    </source>
</evidence>
<dbReference type="GeneID" id="103316203"/>
<dbReference type="OrthoDB" id="549243at2759"/>
<dbReference type="EnsemblMetazoa" id="XM_016985686">
    <property type="protein sequence ID" value="XP_016841175"/>
    <property type="gene ID" value="LOC103316203"/>
</dbReference>
<dbReference type="PROSITE" id="PS50181">
    <property type="entry name" value="FBOX"/>
    <property type="match status" value="1"/>
</dbReference>
<dbReference type="InParanoid" id="A0A7M7HAJ6"/>
<dbReference type="Proteomes" id="UP000002358">
    <property type="component" value="Chromosome 5"/>
</dbReference>
<organism evidence="2 3">
    <name type="scientific">Nasonia vitripennis</name>
    <name type="common">Parasitic wasp</name>
    <dbReference type="NCBI Taxonomy" id="7425"/>
    <lineage>
        <taxon>Eukaryota</taxon>
        <taxon>Metazoa</taxon>
        <taxon>Ecdysozoa</taxon>
        <taxon>Arthropoda</taxon>
        <taxon>Hexapoda</taxon>
        <taxon>Insecta</taxon>
        <taxon>Pterygota</taxon>
        <taxon>Neoptera</taxon>
        <taxon>Endopterygota</taxon>
        <taxon>Hymenoptera</taxon>
        <taxon>Apocrita</taxon>
        <taxon>Proctotrupomorpha</taxon>
        <taxon>Chalcidoidea</taxon>
        <taxon>Pteromalidae</taxon>
        <taxon>Pteromalinae</taxon>
        <taxon>Nasonia</taxon>
    </lineage>
</organism>
<dbReference type="RefSeq" id="XP_016841176.1">
    <property type="nucleotide sequence ID" value="XM_016985687.2"/>
</dbReference>
<proteinExistence type="predicted"/>
<feature type="domain" description="F-box" evidence="1">
    <location>
        <begin position="30"/>
        <end position="77"/>
    </location>
</feature>
<dbReference type="InterPro" id="IPR032675">
    <property type="entry name" value="LRR_dom_sf"/>
</dbReference>
<dbReference type="RefSeq" id="XP_008207020.1">
    <property type="nucleotide sequence ID" value="XM_008208798.3"/>
</dbReference>
<dbReference type="InterPro" id="IPR001810">
    <property type="entry name" value="F-box_dom"/>
</dbReference>
<dbReference type="AlphaFoldDB" id="A0A7M7HAJ6"/>
<dbReference type="Gene3D" id="3.80.10.10">
    <property type="entry name" value="Ribonuclease Inhibitor"/>
    <property type="match status" value="1"/>
</dbReference>
<sequence length="457" mass="53930">MEDRRYSIRKRLREYDVPVEDYIEAGNYRVSPIYKLPDHLFLKIFSYLPLRDRFRIQRVCKFCQKLSIEAWESYNTLTLSLEDWGCDLSFNFPMDKYLVLKNILQVCGPFITCLDLRRSRKCTVWKRIPVDNFHLITIIGEHCPNLLAIDIPLLYNNNSKSIRFLLESAKKLKEWTFRLEEDERFYKEWPLQIPGLNLTNNQCLRKLVIHVPLAASSIWNTLNPQTVEEIDTVFENINDEFCEALQNWVKLKSISLLNSSYIFVIRQTHLCNTIRIEAVLKSLMSVKKSLKRIVIHCLRIRRPNYAKIDHNLIDAFKNIEILELSEGDLWLSREFFEALGKNCHNLRRVYLRALEALDDVKMLYITELPKLEELELTSLDLISDVIFINNLLVLKKLRCTNCRSLEAFGFCELMHNCKTIESIEITQCKNVCIEKVLSEAKLITESRTDRPLRIKIE</sequence>
<accession>A0A7M7HAJ6</accession>
<dbReference type="Gene3D" id="1.20.1280.50">
    <property type="match status" value="1"/>
</dbReference>
<dbReference type="InterPro" id="IPR036047">
    <property type="entry name" value="F-box-like_dom_sf"/>
</dbReference>
<dbReference type="EnsemblMetazoa" id="XM_016985688">
    <property type="protein sequence ID" value="XP_016841177"/>
    <property type="gene ID" value="LOC103316203"/>
</dbReference>
<evidence type="ECO:0000313" key="3">
    <source>
        <dbReference type="Proteomes" id="UP000002358"/>
    </source>
</evidence>
<dbReference type="EnsemblMetazoa" id="XM_008208798">
    <property type="protein sequence ID" value="XP_008207020"/>
    <property type="gene ID" value="LOC103316203"/>
</dbReference>
<reference evidence="2" key="1">
    <citation type="submission" date="2021-01" db="UniProtKB">
        <authorList>
            <consortium name="EnsemblMetazoa"/>
        </authorList>
    </citation>
    <scope>IDENTIFICATION</scope>
</reference>
<protein>
    <recommendedName>
        <fullName evidence="1">F-box domain-containing protein</fullName>
    </recommendedName>
</protein>
<dbReference type="RefSeq" id="XP_016841177.1">
    <property type="nucleotide sequence ID" value="XM_016985688.3"/>
</dbReference>
<dbReference type="Pfam" id="PF12937">
    <property type="entry name" value="F-box-like"/>
    <property type="match status" value="1"/>
</dbReference>
<dbReference type="KEGG" id="nvi:103316203"/>
<keyword evidence="3" id="KW-1185">Reference proteome</keyword>
<dbReference type="EnsemblMetazoa" id="XM_016985687">
    <property type="protein sequence ID" value="XP_016841176"/>
    <property type="gene ID" value="LOC103316203"/>
</dbReference>
<dbReference type="SUPFAM" id="SSF81383">
    <property type="entry name" value="F-box domain"/>
    <property type="match status" value="1"/>
</dbReference>
<dbReference type="SUPFAM" id="SSF52047">
    <property type="entry name" value="RNI-like"/>
    <property type="match status" value="1"/>
</dbReference>